<evidence type="ECO:0000256" key="3">
    <source>
        <dbReference type="SAM" id="MobiDB-lite"/>
    </source>
</evidence>
<dbReference type="Proteomes" id="UP000320475">
    <property type="component" value="Unassembled WGS sequence"/>
</dbReference>
<feature type="compositionally biased region" description="Gly residues" evidence="3">
    <location>
        <begin position="142"/>
        <end position="151"/>
    </location>
</feature>
<feature type="region of interest" description="Disordered" evidence="3">
    <location>
        <begin position="95"/>
        <end position="156"/>
    </location>
</feature>
<sequence length="187" mass="20319">MNDDDDLDARQEGDDELCLPKELMPEGLSCAKETRDVLADTCVEFIHLLSMEANEISEKEGRKTISPEHIIAALKSLGFEDYIDEIQQVYNETQKSIRQERERRNSKLEHSGVTMEELKRKQEELFASARSQMQGPPSSGAAPGGSSGGGASLPVVPLSTAALPTAPLPAIHLPATLPPPPIAHLPQ</sequence>
<dbReference type="InterPro" id="IPR009072">
    <property type="entry name" value="Histone-fold"/>
</dbReference>
<dbReference type="PANTHER" id="PTHR46138">
    <property type="entry name" value="PROTEIN DR1"/>
    <property type="match status" value="1"/>
</dbReference>
<protein>
    <recommendedName>
        <fullName evidence="4">Transcription factor CBF/NF-Y/archaeal histone domain-containing protein</fullName>
    </recommendedName>
</protein>
<dbReference type="GO" id="GO:0000122">
    <property type="term" value="P:negative regulation of transcription by RNA polymerase II"/>
    <property type="evidence" value="ECO:0007669"/>
    <property type="project" value="InterPro"/>
</dbReference>
<comment type="caution">
    <text evidence="5">The sequence shown here is derived from an EMBL/GenBank/DDBJ whole genome shotgun (WGS) entry which is preliminary data.</text>
</comment>
<comment type="subcellular location">
    <subcellularLocation>
        <location evidence="1">Nucleus</location>
    </subcellularLocation>
</comment>
<keyword evidence="2" id="KW-0539">Nucleus</keyword>
<dbReference type="SUPFAM" id="SSF47113">
    <property type="entry name" value="Histone-fold"/>
    <property type="match status" value="1"/>
</dbReference>
<dbReference type="FunFam" id="1.10.20.10:FF:000019">
    <property type="entry name" value="Negative cofactor 2 beta"/>
    <property type="match status" value="1"/>
</dbReference>
<dbReference type="InterPro" id="IPR003958">
    <property type="entry name" value="CBFA_NFYB_domain"/>
</dbReference>
<evidence type="ECO:0000256" key="1">
    <source>
        <dbReference type="ARBA" id="ARBA00004123"/>
    </source>
</evidence>
<dbReference type="GO" id="GO:0046982">
    <property type="term" value="F:protein heterodimerization activity"/>
    <property type="evidence" value="ECO:0007669"/>
    <property type="project" value="InterPro"/>
</dbReference>
<feature type="domain" description="Transcription factor CBF/NF-Y/archaeal histone" evidence="4">
    <location>
        <begin position="31"/>
        <end position="74"/>
    </location>
</feature>
<dbReference type="GO" id="GO:0016251">
    <property type="term" value="F:RNA polymerase II general transcription initiation factor activity"/>
    <property type="evidence" value="ECO:0007669"/>
    <property type="project" value="TreeGrafter"/>
</dbReference>
<dbReference type="CDD" id="cd22905">
    <property type="entry name" value="HFD_Dr1"/>
    <property type="match status" value="1"/>
</dbReference>
<dbReference type="Gene3D" id="1.10.20.10">
    <property type="entry name" value="Histone, subunit A"/>
    <property type="match status" value="1"/>
</dbReference>
<dbReference type="EMBL" id="QEAM01000350">
    <property type="protein sequence ID" value="TPX40940.1"/>
    <property type="molecule type" value="Genomic_DNA"/>
</dbReference>
<proteinExistence type="predicted"/>
<dbReference type="PANTHER" id="PTHR46138:SF1">
    <property type="entry name" value="PROTEIN DR1"/>
    <property type="match status" value="1"/>
</dbReference>
<name>A0A507CPB7_9FUNG</name>
<dbReference type="GO" id="GO:0017025">
    <property type="term" value="F:TBP-class protein binding"/>
    <property type="evidence" value="ECO:0007669"/>
    <property type="project" value="TreeGrafter"/>
</dbReference>
<evidence type="ECO:0000259" key="4">
    <source>
        <dbReference type="Pfam" id="PF00808"/>
    </source>
</evidence>
<evidence type="ECO:0000313" key="5">
    <source>
        <dbReference type="EMBL" id="TPX40940.1"/>
    </source>
</evidence>
<dbReference type="VEuPathDB" id="FungiDB:SeMB42_g07205"/>
<feature type="region of interest" description="Disordered" evidence="3">
    <location>
        <begin position="1"/>
        <end position="20"/>
    </location>
</feature>
<dbReference type="AlphaFoldDB" id="A0A507CPB7"/>
<organism evidence="5 6">
    <name type="scientific">Synchytrium endobioticum</name>
    <dbReference type="NCBI Taxonomy" id="286115"/>
    <lineage>
        <taxon>Eukaryota</taxon>
        <taxon>Fungi</taxon>
        <taxon>Fungi incertae sedis</taxon>
        <taxon>Chytridiomycota</taxon>
        <taxon>Chytridiomycota incertae sedis</taxon>
        <taxon>Chytridiomycetes</taxon>
        <taxon>Synchytriales</taxon>
        <taxon>Synchytriaceae</taxon>
        <taxon>Synchytrium</taxon>
    </lineage>
</organism>
<feature type="compositionally biased region" description="Basic and acidic residues" evidence="3">
    <location>
        <begin position="95"/>
        <end position="124"/>
    </location>
</feature>
<evidence type="ECO:0000313" key="6">
    <source>
        <dbReference type="Proteomes" id="UP000320475"/>
    </source>
</evidence>
<dbReference type="OrthoDB" id="601405at2759"/>
<evidence type="ECO:0000256" key="2">
    <source>
        <dbReference type="ARBA" id="ARBA00023242"/>
    </source>
</evidence>
<dbReference type="Pfam" id="PF00808">
    <property type="entry name" value="CBFD_NFYB_HMF"/>
    <property type="match status" value="1"/>
</dbReference>
<dbReference type="InterPro" id="IPR042225">
    <property type="entry name" value="Ncb2"/>
</dbReference>
<dbReference type="GO" id="GO:0051123">
    <property type="term" value="P:RNA polymerase II preinitiation complex assembly"/>
    <property type="evidence" value="ECO:0007669"/>
    <property type="project" value="TreeGrafter"/>
</dbReference>
<feature type="compositionally biased region" description="Acidic residues" evidence="3">
    <location>
        <begin position="1"/>
        <end position="17"/>
    </location>
</feature>
<gene>
    <name evidence="5" type="ORF">SeLEV6574_g06324</name>
</gene>
<reference evidence="5 6" key="1">
    <citation type="journal article" date="2019" name="Sci. Rep.">
        <title>Comparative genomics of chytrid fungi reveal insights into the obligate biotrophic and pathogenic lifestyle of Synchytrium endobioticum.</title>
        <authorList>
            <person name="van de Vossenberg B.T.L.H."/>
            <person name="Warris S."/>
            <person name="Nguyen H.D.T."/>
            <person name="van Gent-Pelzer M.P.E."/>
            <person name="Joly D.L."/>
            <person name="van de Geest H.C."/>
            <person name="Bonants P.J.M."/>
            <person name="Smith D.S."/>
            <person name="Levesque C.A."/>
            <person name="van der Lee T.A.J."/>
        </authorList>
    </citation>
    <scope>NUCLEOTIDE SEQUENCE [LARGE SCALE GENOMIC DNA]</scope>
    <source>
        <strain evidence="5 6">LEV6574</strain>
    </source>
</reference>
<accession>A0A507CPB7</accession>
<dbReference type="GO" id="GO:0017054">
    <property type="term" value="C:negative cofactor 2 complex"/>
    <property type="evidence" value="ECO:0007669"/>
    <property type="project" value="InterPro"/>
</dbReference>